<sequence length="732" mass="82061">MADKISDACSQDIQAFSQLIMDAAENLCPKILQKNGVREKLVTSVSDVLLPQKNTELESSLERAIKEILNKLNDIKLSITATVADKLTGEVLEDLTIAQGKLEERFPRQALGLPSIYVETEEDMQKNKNLLDITKKDISAEECKIAIRRRNKTLRSIRPTSTLNRPYELYTDALGEDKDSVASQMLLPFSCSPQKPLPFSIKDAEGRSSLFPSTLPACTEHLMDLPTEGEKLQHYTRQRPRPNRTNRQPPRKPHVLISETENTEIAESELCSKVDEGVDEFFSKKLIQEYHHIPVQVSPEITSFSSSGSRTFKKKIGEFFALRKPRSTKGLKSEKDLDGSPVATKSRKQTLTDILRPLGKSGDTARGQDISKDVTSPESRSVADPTWTPDAARRVKPRYSREGKSQSLILLSGDEEESLAMKQKRHCEKADGDICNTFEHRVHSMLHRIGVTRVLSSEAKKKQNKDGEIKKAGSEGDIVDSSAESPPPALKVRTHSMSTAERATPKPAEAFRNPAEEKQIWKDLGKQLNVELKGRYMELHSSPRRSLVILEQIEATVEKKSEDSLSLQGIERCSPASSPSRIIHLDDTSEAKDAASEVSGNDENLLKPRLRLKQFQNRRAFSAHEEQLREQGFTSELDNVKAPLVRLQRSPVMRLKQRIENVNIQTNSEIKSDLETPESELSDHRKRPALSESPLAMKCEKNITQTALETAQSTAIHQRTEITSSHSSTDND</sequence>
<evidence type="ECO:0000259" key="2">
    <source>
        <dbReference type="Pfam" id="PF16000"/>
    </source>
</evidence>
<feature type="region of interest" description="Disordered" evidence="1">
    <location>
        <begin position="668"/>
        <end position="695"/>
    </location>
</feature>
<feature type="domain" description="CARMIL C-terminal" evidence="2">
    <location>
        <begin position="24"/>
        <end position="330"/>
    </location>
</feature>
<organism evidence="3 4">
    <name type="scientific">Pelobates cultripes</name>
    <name type="common">Western spadefoot toad</name>
    <dbReference type="NCBI Taxonomy" id="61616"/>
    <lineage>
        <taxon>Eukaryota</taxon>
        <taxon>Metazoa</taxon>
        <taxon>Chordata</taxon>
        <taxon>Craniata</taxon>
        <taxon>Vertebrata</taxon>
        <taxon>Euteleostomi</taxon>
        <taxon>Amphibia</taxon>
        <taxon>Batrachia</taxon>
        <taxon>Anura</taxon>
        <taxon>Pelobatoidea</taxon>
        <taxon>Pelobatidae</taxon>
        <taxon>Pelobates</taxon>
    </lineage>
</organism>
<dbReference type="AlphaFoldDB" id="A0AAD1TGY8"/>
<dbReference type="EMBL" id="OW240923">
    <property type="protein sequence ID" value="CAH2324881.1"/>
    <property type="molecule type" value="Genomic_DNA"/>
</dbReference>
<dbReference type="InterPro" id="IPR031943">
    <property type="entry name" value="CARMIL_C"/>
</dbReference>
<proteinExistence type="predicted"/>
<feature type="compositionally biased region" description="Basic and acidic residues" evidence="1">
    <location>
        <begin position="458"/>
        <end position="474"/>
    </location>
</feature>
<accession>A0AAD1TGY8</accession>
<evidence type="ECO:0000313" key="3">
    <source>
        <dbReference type="EMBL" id="CAH2324881.1"/>
    </source>
</evidence>
<protein>
    <recommendedName>
        <fullName evidence="2">CARMIL C-terminal domain-containing protein</fullName>
    </recommendedName>
</protein>
<name>A0AAD1TGY8_PELCU</name>
<evidence type="ECO:0000313" key="4">
    <source>
        <dbReference type="Proteomes" id="UP001295444"/>
    </source>
</evidence>
<feature type="region of interest" description="Disordered" evidence="1">
    <location>
        <begin position="327"/>
        <end position="390"/>
    </location>
</feature>
<evidence type="ECO:0000256" key="1">
    <source>
        <dbReference type="SAM" id="MobiDB-lite"/>
    </source>
</evidence>
<gene>
    <name evidence="3" type="ORF">PECUL_23A050929</name>
</gene>
<dbReference type="Pfam" id="PF16000">
    <property type="entry name" value="CARMIL_C"/>
    <property type="match status" value="1"/>
</dbReference>
<feature type="region of interest" description="Disordered" evidence="1">
    <location>
        <begin position="709"/>
        <end position="732"/>
    </location>
</feature>
<feature type="region of interest" description="Disordered" evidence="1">
    <location>
        <begin position="231"/>
        <end position="254"/>
    </location>
</feature>
<dbReference type="Proteomes" id="UP001295444">
    <property type="component" value="Chromosome 12"/>
</dbReference>
<feature type="region of interest" description="Disordered" evidence="1">
    <location>
        <begin position="457"/>
        <end position="515"/>
    </location>
</feature>
<feature type="compositionally biased region" description="Basic residues" evidence="1">
    <location>
        <begin position="234"/>
        <end position="254"/>
    </location>
</feature>
<reference evidence="3" key="1">
    <citation type="submission" date="2022-03" db="EMBL/GenBank/DDBJ databases">
        <authorList>
            <person name="Alioto T."/>
            <person name="Alioto T."/>
            <person name="Gomez Garrido J."/>
        </authorList>
    </citation>
    <scope>NUCLEOTIDE SEQUENCE</scope>
</reference>
<keyword evidence="4" id="KW-1185">Reference proteome</keyword>